<evidence type="ECO:0000313" key="1">
    <source>
        <dbReference type="EMBL" id="GEP81297.1"/>
    </source>
</evidence>
<protein>
    <submittedName>
        <fullName evidence="1">Haloacid dehalogenase</fullName>
    </submittedName>
</protein>
<dbReference type="InterPro" id="IPR023214">
    <property type="entry name" value="HAD_sf"/>
</dbReference>
<dbReference type="Proteomes" id="UP000321040">
    <property type="component" value="Unassembled WGS sequence"/>
</dbReference>
<dbReference type="NCBIfam" id="TIGR01668">
    <property type="entry name" value="YqeG_hyp_ppase"/>
    <property type="match status" value="1"/>
</dbReference>
<gene>
    <name evidence="1" type="ORF">SKL01_04750</name>
</gene>
<comment type="caution">
    <text evidence="1">The sequence shown here is derived from an EMBL/GenBank/DDBJ whole genome shotgun (WGS) entry which is preliminary data.</text>
</comment>
<proteinExistence type="predicted"/>
<accession>A0ABQ0XIN7</accession>
<dbReference type="Gene3D" id="3.40.50.1000">
    <property type="entry name" value="HAD superfamily/HAD-like"/>
    <property type="match status" value="1"/>
</dbReference>
<dbReference type="GeneID" id="69906330"/>
<evidence type="ECO:0000313" key="2">
    <source>
        <dbReference type="Proteomes" id="UP000321040"/>
    </source>
</evidence>
<dbReference type="RefSeq" id="WP_106884376.1">
    <property type="nucleotide sequence ID" value="NZ_BKAQ01000003.1"/>
</dbReference>
<name>A0ABQ0XIN7_9STAP</name>
<dbReference type="EMBL" id="BKAQ01000003">
    <property type="protein sequence ID" value="GEP81297.1"/>
    <property type="molecule type" value="Genomic_DNA"/>
</dbReference>
<sequence length="182" mass="21240">MINNLFPNLYIRNVFDIDFNKVYELGYRGLIFDIDSTLVPHGLDSTKEIDELFEKIHNIGFRTIFLSNNSASRIESFNKNIKTAFIDEANKPNKNGYIKAVERLEVEKTEVLLIGDQIFTDILGANLTKIDNILVKYLLHENEIKIGKKRRVEKAILCVFFITKRIFKRNAKIEKLEVHYND</sequence>
<dbReference type="Pfam" id="PF13242">
    <property type="entry name" value="Hydrolase_like"/>
    <property type="match status" value="1"/>
</dbReference>
<organism evidence="1 2">
    <name type="scientific">Staphylococcus kloosii</name>
    <dbReference type="NCBI Taxonomy" id="29384"/>
    <lineage>
        <taxon>Bacteria</taxon>
        <taxon>Bacillati</taxon>
        <taxon>Bacillota</taxon>
        <taxon>Bacilli</taxon>
        <taxon>Bacillales</taxon>
        <taxon>Staphylococcaceae</taxon>
        <taxon>Staphylococcus</taxon>
    </lineage>
</organism>
<dbReference type="InterPro" id="IPR010021">
    <property type="entry name" value="PGPP1/Gep4"/>
</dbReference>
<dbReference type="InterPro" id="IPR036412">
    <property type="entry name" value="HAD-like_sf"/>
</dbReference>
<keyword evidence="2" id="KW-1185">Reference proteome</keyword>
<dbReference type="InterPro" id="IPR006439">
    <property type="entry name" value="HAD-SF_hydro_IA"/>
</dbReference>
<dbReference type="NCBIfam" id="TIGR01549">
    <property type="entry name" value="HAD-SF-IA-v1"/>
    <property type="match status" value="1"/>
</dbReference>
<dbReference type="SUPFAM" id="SSF56784">
    <property type="entry name" value="HAD-like"/>
    <property type="match status" value="1"/>
</dbReference>
<reference evidence="1 2" key="1">
    <citation type="submission" date="2019-07" db="EMBL/GenBank/DDBJ databases">
        <title>Whole genome shotgun sequence of Staphylococcus kloosii NBRC 109624.</title>
        <authorList>
            <person name="Hosoyama A."/>
            <person name="Uohara A."/>
            <person name="Ohji S."/>
            <person name="Ichikawa N."/>
        </authorList>
    </citation>
    <scope>NUCLEOTIDE SEQUENCE [LARGE SCALE GENOMIC DNA]</scope>
    <source>
        <strain evidence="1 2">NBRC 109624</strain>
    </source>
</reference>